<dbReference type="PANTHER" id="PTHR30615:SF8">
    <property type="entry name" value="UPF0047 PROTEIN C4A8.02C"/>
    <property type="match status" value="1"/>
</dbReference>
<dbReference type="PIRSF" id="PIRSF004681">
    <property type="entry name" value="UCP004681"/>
    <property type="match status" value="1"/>
</dbReference>
<dbReference type="EMBL" id="CP002780">
    <property type="protein sequence ID" value="AEG60789.1"/>
    <property type="molecule type" value="Genomic_DNA"/>
</dbReference>
<dbReference type="HOGENOM" id="CLU_096980_1_1_9"/>
<organism evidence="2 3">
    <name type="scientific">Desulforamulus ruminis (strain ATCC 23193 / DSM 2154 / NCIMB 8452 / DL)</name>
    <name type="common">Desulfotomaculum ruminis</name>
    <dbReference type="NCBI Taxonomy" id="696281"/>
    <lineage>
        <taxon>Bacteria</taxon>
        <taxon>Bacillati</taxon>
        <taxon>Bacillota</taxon>
        <taxon>Clostridia</taxon>
        <taxon>Eubacteriales</taxon>
        <taxon>Peptococcaceae</taxon>
        <taxon>Desulforamulus</taxon>
    </lineage>
</organism>
<sequence>MNEEFKIHSQNRVSFTEITAEVAAVVKKSGIKDGFAVIFIPHTTAAVTLNENADPDVATDMKAIIENLVPREGVYRHREGNTSAHMMTSLMGSSQQIIIRGGKLLLGTWQGIFLVDFDGPRERKVLVQIQGEK</sequence>
<dbReference type="AlphaFoldDB" id="F6DPV0"/>
<dbReference type="PROSITE" id="PS01314">
    <property type="entry name" value="UPF0047"/>
    <property type="match status" value="1"/>
</dbReference>
<dbReference type="PANTHER" id="PTHR30615">
    <property type="entry name" value="UNCHARACTERIZED PROTEIN YJBQ-RELATED"/>
    <property type="match status" value="1"/>
</dbReference>
<proteinExistence type="inferred from homology"/>
<dbReference type="InterPro" id="IPR001602">
    <property type="entry name" value="UPF0047_YjbQ-like"/>
</dbReference>
<dbReference type="eggNOG" id="COG0432">
    <property type="taxonomic scope" value="Bacteria"/>
</dbReference>
<dbReference type="KEGG" id="dru:Desru_2562"/>
<gene>
    <name evidence="2" type="ordered locus">Desru_2562</name>
</gene>
<dbReference type="Gene3D" id="2.60.120.460">
    <property type="entry name" value="YjbQ-like"/>
    <property type="match status" value="1"/>
</dbReference>
<dbReference type="RefSeq" id="WP_013842545.1">
    <property type="nucleotide sequence ID" value="NC_015589.1"/>
</dbReference>
<evidence type="ECO:0008006" key="4">
    <source>
        <dbReference type="Google" id="ProtNLM"/>
    </source>
</evidence>
<accession>F6DPV0</accession>
<dbReference type="InterPro" id="IPR035917">
    <property type="entry name" value="YjbQ-like_sf"/>
</dbReference>
<protein>
    <recommendedName>
        <fullName evidence="4">Secondary thiamine-phosphate synthase enzyme</fullName>
    </recommendedName>
</protein>
<dbReference type="Pfam" id="PF01894">
    <property type="entry name" value="YjbQ"/>
    <property type="match status" value="1"/>
</dbReference>
<reference evidence="3" key="1">
    <citation type="submission" date="2011-05" db="EMBL/GenBank/DDBJ databases">
        <title>Complete sequence of Desulfotomaculum ruminis DSM 2154.</title>
        <authorList>
            <person name="Lucas S."/>
            <person name="Copeland A."/>
            <person name="Lapidus A."/>
            <person name="Cheng J.-F."/>
            <person name="Goodwin L."/>
            <person name="Pitluck S."/>
            <person name="Lu M."/>
            <person name="Detter J.C."/>
            <person name="Han C."/>
            <person name="Tapia R."/>
            <person name="Land M."/>
            <person name="Hauser L."/>
            <person name="Kyrpides N."/>
            <person name="Ivanova N."/>
            <person name="Mikhailova N."/>
            <person name="Pagani I."/>
            <person name="Stams A.J.M."/>
            <person name="Plugge C.M."/>
            <person name="Muyzer G."/>
            <person name="Kuever J."/>
            <person name="Parshina S.N."/>
            <person name="Ivanova A.E."/>
            <person name="Nazina T.N."/>
            <person name="Brambilla E."/>
            <person name="Spring S."/>
            <person name="Klenk H.-P."/>
            <person name="Woyke T."/>
        </authorList>
    </citation>
    <scope>NUCLEOTIDE SEQUENCE [LARGE SCALE GENOMIC DNA]</scope>
    <source>
        <strain evidence="3">ATCC 23193 / DSM 2154 / NCIB 8452 / DL</strain>
    </source>
</reference>
<evidence type="ECO:0000256" key="1">
    <source>
        <dbReference type="ARBA" id="ARBA00005534"/>
    </source>
</evidence>
<keyword evidence="3" id="KW-1185">Reference proteome</keyword>
<dbReference type="NCBIfam" id="TIGR00149">
    <property type="entry name" value="TIGR00149_YjbQ"/>
    <property type="match status" value="1"/>
</dbReference>
<reference evidence="2 3" key="2">
    <citation type="journal article" date="2012" name="Stand. Genomic Sci.">
        <title>Complete genome sequence of the sulfate-reducing firmicute Desulfotomaculum ruminis type strain (DL(T)).</title>
        <authorList>
            <person name="Spring S."/>
            <person name="Visser M."/>
            <person name="Lu M."/>
            <person name="Copeland A."/>
            <person name="Lapidus A."/>
            <person name="Lucas S."/>
            <person name="Cheng J.F."/>
            <person name="Han C."/>
            <person name="Tapia R."/>
            <person name="Goodwin L.A."/>
            <person name="Pitluck S."/>
            <person name="Ivanova N."/>
            <person name="Land M."/>
            <person name="Hauser L."/>
            <person name="Larimer F."/>
            <person name="Rohde M."/>
            <person name="Goker M."/>
            <person name="Detter J.C."/>
            <person name="Kyrpides N.C."/>
            <person name="Woyke T."/>
            <person name="Schaap P.J."/>
            <person name="Plugge C.M."/>
            <person name="Muyzer G."/>
            <person name="Kuever J."/>
            <person name="Pereira I.A."/>
            <person name="Parshina S.N."/>
            <person name="Bernier-Latmani R."/>
            <person name="Stams A.J."/>
            <person name="Klenk H.P."/>
        </authorList>
    </citation>
    <scope>NUCLEOTIDE SEQUENCE [LARGE SCALE GENOMIC DNA]</scope>
    <source>
        <strain evidence="3">ATCC 23193 / DSM 2154 / NCIB 8452 / DL</strain>
    </source>
</reference>
<evidence type="ECO:0000313" key="3">
    <source>
        <dbReference type="Proteomes" id="UP000009234"/>
    </source>
</evidence>
<dbReference type="SUPFAM" id="SSF111038">
    <property type="entry name" value="YjbQ-like"/>
    <property type="match status" value="1"/>
</dbReference>
<evidence type="ECO:0000313" key="2">
    <source>
        <dbReference type="EMBL" id="AEG60789.1"/>
    </source>
</evidence>
<name>F6DPV0_DESRL</name>
<dbReference type="STRING" id="696281.Desru_2562"/>
<comment type="similarity">
    <text evidence="1">Belongs to the UPF0047 family.</text>
</comment>
<dbReference type="Proteomes" id="UP000009234">
    <property type="component" value="Chromosome"/>
</dbReference>